<accession>A0A2P5FZN3</accession>
<comment type="caution">
    <text evidence="1">The sequence shown here is derived from an EMBL/GenBank/DDBJ whole genome shotgun (WGS) entry which is preliminary data.</text>
</comment>
<dbReference type="InParanoid" id="A0A2P5FZN3"/>
<dbReference type="AlphaFoldDB" id="A0A2P5FZN3"/>
<evidence type="ECO:0000313" key="2">
    <source>
        <dbReference type="Proteomes" id="UP000237000"/>
    </source>
</evidence>
<feature type="non-terminal residue" evidence="1">
    <location>
        <position position="55"/>
    </location>
</feature>
<organism evidence="1 2">
    <name type="scientific">Trema orientale</name>
    <name type="common">Charcoal tree</name>
    <name type="synonym">Celtis orientalis</name>
    <dbReference type="NCBI Taxonomy" id="63057"/>
    <lineage>
        <taxon>Eukaryota</taxon>
        <taxon>Viridiplantae</taxon>
        <taxon>Streptophyta</taxon>
        <taxon>Embryophyta</taxon>
        <taxon>Tracheophyta</taxon>
        <taxon>Spermatophyta</taxon>
        <taxon>Magnoliopsida</taxon>
        <taxon>eudicotyledons</taxon>
        <taxon>Gunneridae</taxon>
        <taxon>Pentapetalae</taxon>
        <taxon>rosids</taxon>
        <taxon>fabids</taxon>
        <taxon>Rosales</taxon>
        <taxon>Cannabaceae</taxon>
        <taxon>Trema</taxon>
    </lineage>
</organism>
<gene>
    <name evidence="1" type="ORF">TorRG33x02_013020</name>
</gene>
<proteinExistence type="predicted"/>
<name>A0A2P5FZN3_TREOI</name>
<keyword evidence="2" id="KW-1185">Reference proteome</keyword>
<dbReference type="Proteomes" id="UP000237000">
    <property type="component" value="Unassembled WGS sequence"/>
</dbReference>
<feature type="non-terminal residue" evidence="1">
    <location>
        <position position="1"/>
    </location>
</feature>
<sequence length="55" mass="6276">RNRTAAPLGCTAAQCSRLRLTLSVAWLRDWDCTAAQLLRLCQCFKISKFWCQIST</sequence>
<dbReference type="EMBL" id="JXTC01000003">
    <property type="protein sequence ID" value="POO03241.1"/>
    <property type="molecule type" value="Genomic_DNA"/>
</dbReference>
<protein>
    <submittedName>
        <fullName evidence="1">Uncharacterized protein</fullName>
    </submittedName>
</protein>
<evidence type="ECO:0000313" key="1">
    <source>
        <dbReference type="EMBL" id="POO03241.1"/>
    </source>
</evidence>
<reference evidence="2" key="1">
    <citation type="submission" date="2016-06" db="EMBL/GenBank/DDBJ databases">
        <title>Parallel loss of symbiosis genes in relatives of nitrogen-fixing non-legume Parasponia.</title>
        <authorList>
            <person name="Van Velzen R."/>
            <person name="Holmer R."/>
            <person name="Bu F."/>
            <person name="Rutten L."/>
            <person name="Van Zeijl A."/>
            <person name="Liu W."/>
            <person name="Santuari L."/>
            <person name="Cao Q."/>
            <person name="Sharma T."/>
            <person name="Shen D."/>
            <person name="Roswanjaya Y."/>
            <person name="Wardhani T."/>
            <person name="Kalhor M.S."/>
            <person name="Jansen J."/>
            <person name="Van den Hoogen J."/>
            <person name="Gungor B."/>
            <person name="Hartog M."/>
            <person name="Hontelez J."/>
            <person name="Verver J."/>
            <person name="Yang W.-C."/>
            <person name="Schijlen E."/>
            <person name="Repin R."/>
            <person name="Schilthuizen M."/>
            <person name="Schranz E."/>
            <person name="Heidstra R."/>
            <person name="Miyata K."/>
            <person name="Fedorova E."/>
            <person name="Kohlen W."/>
            <person name="Bisseling T."/>
            <person name="Smit S."/>
            <person name="Geurts R."/>
        </authorList>
    </citation>
    <scope>NUCLEOTIDE SEQUENCE [LARGE SCALE GENOMIC DNA]</scope>
    <source>
        <strain evidence="2">cv. RG33-2</strain>
    </source>
</reference>